<reference evidence="2" key="1">
    <citation type="submission" date="2020-03" db="EMBL/GenBank/DDBJ databases">
        <title>The deep terrestrial virosphere.</title>
        <authorList>
            <person name="Holmfeldt K."/>
            <person name="Nilsson E."/>
            <person name="Simone D."/>
            <person name="Lopez-Fernandez M."/>
            <person name="Wu X."/>
            <person name="de Brujin I."/>
            <person name="Lundin D."/>
            <person name="Andersson A."/>
            <person name="Bertilsson S."/>
            <person name="Dopson M."/>
        </authorList>
    </citation>
    <scope>NUCLEOTIDE SEQUENCE</scope>
    <source>
        <strain evidence="3">MM415A00523</strain>
        <strain evidence="2">MM415B01077</strain>
    </source>
</reference>
<evidence type="ECO:0000256" key="1">
    <source>
        <dbReference type="SAM" id="MobiDB-lite"/>
    </source>
</evidence>
<name>A0A6M3ISM1_9ZZZZ</name>
<dbReference type="AlphaFoldDB" id="A0A6M3ISM1"/>
<evidence type="ECO:0000313" key="3">
    <source>
        <dbReference type="EMBL" id="QJA81558.1"/>
    </source>
</evidence>
<organism evidence="2">
    <name type="scientific">viral metagenome</name>
    <dbReference type="NCBI Taxonomy" id="1070528"/>
    <lineage>
        <taxon>unclassified sequences</taxon>
        <taxon>metagenomes</taxon>
        <taxon>organismal metagenomes</taxon>
    </lineage>
</organism>
<sequence length="452" mass="48497">MPTPRATLFNPADPNPTTGRRAIDIGSDQERQLFAAGWKLETPTQSYQSFQNPTREITKGAGVDLYASEGGVNTLIPGPSKIQGYANQGYADTRRQLDISQLPATQAGPGGQMVVGGGAGSGSGSGAAGPSSGTGGTGGSGNIYQRFNDSVNMILMGMKGGDNFDLIKRRNDIIQAKFKNDAALTPERLRHLSPEQQQSLRSMDKNTAQAQVTDLNSAIEARNSANKQNYDMAIDMIDRAERAAKLGYEMSQDEQKQAREGHAFMLETLGSRYIEAMSPENRRNVEKSLKIQPGSLDGLEKALKEQESEKKYQGGIVGEYQFYVDLEQAAGRTPVGFNEYQTLDANRKAKAAGGGGNGPTKAADDITEEDRTNAVEAYQLANDGDLPAQGMIDTITRIWLKNQAIKALAPKSNIPTNPLLATGGFDLAGAKRRVPDPLSPINSGGVGDFENY</sequence>
<feature type="region of interest" description="Disordered" evidence="1">
    <location>
        <begin position="1"/>
        <end position="22"/>
    </location>
</feature>
<gene>
    <name evidence="3" type="ORF">MM415A00523_0008</name>
    <name evidence="2" type="ORF">MM415B01077_0012</name>
</gene>
<dbReference type="EMBL" id="MT141416">
    <property type="protein sequence ID" value="QJA60659.1"/>
    <property type="molecule type" value="Genomic_DNA"/>
</dbReference>
<feature type="region of interest" description="Disordered" evidence="1">
    <location>
        <begin position="116"/>
        <end position="141"/>
    </location>
</feature>
<protein>
    <submittedName>
        <fullName evidence="2">Uncharacterized protein</fullName>
    </submittedName>
</protein>
<dbReference type="EMBL" id="MT142463">
    <property type="protein sequence ID" value="QJA81558.1"/>
    <property type="molecule type" value="Genomic_DNA"/>
</dbReference>
<accession>A0A6M3ISM1</accession>
<proteinExistence type="predicted"/>
<evidence type="ECO:0000313" key="2">
    <source>
        <dbReference type="EMBL" id="QJA60659.1"/>
    </source>
</evidence>